<dbReference type="Proteomes" id="UP000281975">
    <property type="component" value="Unassembled WGS sequence"/>
</dbReference>
<keyword evidence="1" id="KW-0812">Transmembrane</keyword>
<keyword evidence="1" id="KW-0472">Membrane</keyword>
<dbReference type="EMBL" id="RBIN01000001">
    <property type="protein sequence ID" value="RKR07666.1"/>
    <property type="molecule type" value="Genomic_DNA"/>
</dbReference>
<accession>A0A420X1C7</accession>
<gene>
    <name evidence="2" type="ORF">C7446_0482</name>
</gene>
<proteinExistence type="predicted"/>
<sequence length="73" mass="8548">MPLTTLVSETARTVPPGLVSLLHAGGMTPADWVSVLTLCYLTLQIGLLLTRYIHRFQRWREQKERRQRRREET</sequence>
<reference evidence="2 3" key="1">
    <citation type="submission" date="2018-10" db="EMBL/GenBank/DDBJ databases">
        <title>Genomic Encyclopedia of Type Strains, Phase IV (KMG-IV): sequencing the most valuable type-strain genomes for metagenomic binning, comparative biology and taxonomic classification.</title>
        <authorList>
            <person name="Goeker M."/>
        </authorList>
    </citation>
    <scope>NUCLEOTIDE SEQUENCE [LARGE SCALE GENOMIC DNA]</scope>
    <source>
        <strain evidence="2 3">DSM 23229</strain>
    </source>
</reference>
<keyword evidence="3" id="KW-1185">Reference proteome</keyword>
<protein>
    <submittedName>
        <fullName evidence="2">T7 family holin superfamily II</fullName>
    </submittedName>
</protein>
<evidence type="ECO:0000313" key="3">
    <source>
        <dbReference type="Proteomes" id="UP000281975"/>
    </source>
</evidence>
<comment type="caution">
    <text evidence="2">The sequence shown here is derived from an EMBL/GenBank/DDBJ whole genome shotgun (WGS) entry which is preliminary data.</text>
</comment>
<name>A0A420X1C7_9GAMM</name>
<organism evidence="2 3">
    <name type="scientific">Kushneria sinocarnis</name>
    <dbReference type="NCBI Taxonomy" id="595502"/>
    <lineage>
        <taxon>Bacteria</taxon>
        <taxon>Pseudomonadati</taxon>
        <taxon>Pseudomonadota</taxon>
        <taxon>Gammaproteobacteria</taxon>
        <taxon>Oceanospirillales</taxon>
        <taxon>Halomonadaceae</taxon>
        <taxon>Kushneria</taxon>
    </lineage>
</organism>
<feature type="transmembrane region" description="Helical" evidence="1">
    <location>
        <begin position="32"/>
        <end position="53"/>
    </location>
</feature>
<keyword evidence="1" id="KW-1133">Transmembrane helix</keyword>
<dbReference type="AlphaFoldDB" id="A0A420X1C7"/>
<evidence type="ECO:0000313" key="2">
    <source>
        <dbReference type="EMBL" id="RKR07666.1"/>
    </source>
</evidence>
<dbReference type="OrthoDB" id="6169977at2"/>
<evidence type="ECO:0000256" key="1">
    <source>
        <dbReference type="SAM" id="Phobius"/>
    </source>
</evidence>